<dbReference type="CDD" id="cd00657">
    <property type="entry name" value="Ferritin_like"/>
    <property type="match status" value="1"/>
</dbReference>
<protein>
    <recommendedName>
        <fullName evidence="1">DUF2383 domain-containing protein</fullName>
    </recommendedName>
</protein>
<reference evidence="3" key="1">
    <citation type="submission" date="2015-08" db="EMBL/GenBank/DDBJ databases">
        <authorList>
            <person name="Varghese N."/>
        </authorList>
    </citation>
    <scope>NUCLEOTIDE SEQUENCE [LARGE SCALE GENOMIC DNA]</scope>
    <source>
        <strain evidence="3">DSM 17901</strain>
    </source>
</reference>
<dbReference type="PIRSF" id="PIRSF029477">
    <property type="entry name" value="UCP029477"/>
    <property type="match status" value="1"/>
</dbReference>
<proteinExistence type="predicted"/>
<dbReference type="Proteomes" id="UP000243535">
    <property type="component" value="Unassembled WGS sequence"/>
</dbReference>
<dbReference type="STRING" id="375574.GCA_001418035_00866"/>
<organism evidence="2 3">
    <name type="scientific">Gulbenkiania indica</name>
    <dbReference type="NCBI Taxonomy" id="375574"/>
    <lineage>
        <taxon>Bacteria</taxon>
        <taxon>Pseudomonadati</taxon>
        <taxon>Pseudomonadota</taxon>
        <taxon>Betaproteobacteria</taxon>
        <taxon>Neisseriales</taxon>
        <taxon>Chromobacteriaceae</taxon>
        <taxon>Gulbenkiania</taxon>
    </lineage>
</organism>
<evidence type="ECO:0000313" key="2">
    <source>
        <dbReference type="EMBL" id="CUA82207.1"/>
    </source>
</evidence>
<accession>A0A0K6GUL8</accession>
<evidence type="ECO:0000313" key="3">
    <source>
        <dbReference type="Proteomes" id="UP000243535"/>
    </source>
</evidence>
<gene>
    <name evidence="2" type="ORF">Ga0061063_1072</name>
</gene>
<keyword evidence="3" id="KW-1185">Reference proteome</keyword>
<dbReference type="InterPro" id="IPR009078">
    <property type="entry name" value="Ferritin-like_SF"/>
</dbReference>
<dbReference type="NCBIfam" id="TIGR02284">
    <property type="entry name" value="PA2169 family four-helix-bundle protein"/>
    <property type="match status" value="1"/>
</dbReference>
<dbReference type="EMBL" id="CYHA01000002">
    <property type="protein sequence ID" value="CUA82207.1"/>
    <property type="molecule type" value="Genomic_DNA"/>
</dbReference>
<feature type="domain" description="DUF2383" evidence="1">
    <location>
        <begin position="8"/>
        <end position="118"/>
    </location>
</feature>
<dbReference type="AlphaFoldDB" id="A0A0K6GUL8"/>
<evidence type="ECO:0000259" key="1">
    <source>
        <dbReference type="Pfam" id="PF09537"/>
    </source>
</evidence>
<name>A0A0K6GUL8_9NEIS</name>
<dbReference type="Gene3D" id="1.20.1260.10">
    <property type="match status" value="1"/>
</dbReference>
<dbReference type="RefSeq" id="WP_200906431.1">
    <property type="nucleotide sequence ID" value="NZ_CYHA01000002.1"/>
</dbReference>
<dbReference type="InterPro" id="IPR011971">
    <property type="entry name" value="CHP02284"/>
</dbReference>
<dbReference type="InterPro" id="IPR019052">
    <property type="entry name" value="DUF2383"/>
</dbReference>
<dbReference type="SUPFAM" id="SSF47240">
    <property type="entry name" value="Ferritin-like"/>
    <property type="match status" value="1"/>
</dbReference>
<dbReference type="InterPro" id="IPR012347">
    <property type="entry name" value="Ferritin-like"/>
</dbReference>
<dbReference type="Pfam" id="PF09537">
    <property type="entry name" value="DUF2383"/>
    <property type="match status" value="1"/>
</dbReference>
<sequence>MDMMTNEQVVETLNDLIETSKDGEYGFESCAEYVDSQELRNLFTARAQECRQAAEELKTLVVQYGGTPDKGGTASGALHRGWVSVRGTLSGNDDKAMLDECERGEDTALSRYRDAMDKALPEPVKTVIARQLMGVQRNHDQIKALRNRFNAAS</sequence>
<dbReference type="InterPro" id="IPR016920">
    <property type="entry name" value="UCP029477"/>
</dbReference>